<name>A0A3M4YXV1_PSESG</name>
<dbReference type="AlphaFoldDB" id="A0A3M4YXV1"/>
<accession>A0A3M4YXV1</accession>
<proteinExistence type="predicted"/>
<comment type="caution">
    <text evidence="1">The sequence shown here is derived from an EMBL/GenBank/DDBJ whole genome shotgun (WGS) entry which is preliminary data.</text>
</comment>
<evidence type="ECO:0000313" key="2">
    <source>
        <dbReference type="Proteomes" id="UP000276829"/>
    </source>
</evidence>
<protein>
    <submittedName>
        <fullName evidence="1">Uncharacterized protein</fullName>
    </submittedName>
</protein>
<reference evidence="1 2" key="1">
    <citation type="submission" date="2018-08" db="EMBL/GenBank/DDBJ databases">
        <title>Recombination of ecologically and evolutionarily significant loci maintains genetic cohesion in the Pseudomonas syringae species complex.</title>
        <authorList>
            <person name="Dillon M."/>
            <person name="Thakur S."/>
            <person name="Almeida R.N.D."/>
            <person name="Weir B.S."/>
            <person name="Guttman D.S."/>
        </authorList>
    </citation>
    <scope>NUCLEOTIDE SEQUENCE [LARGE SCALE GENOMIC DNA]</scope>
    <source>
        <strain evidence="1 2">ICMP 4324</strain>
    </source>
</reference>
<evidence type="ECO:0000313" key="1">
    <source>
        <dbReference type="EMBL" id="RMM73481.1"/>
    </source>
</evidence>
<dbReference type="EMBL" id="RBON01000052">
    <property type="protein sequence ID" value="RMM73481.1"/>
    <property type="molecule type" value="Genomic_DNA"/>
</dbReference>
<dbReference type="Proteomes" id="UP000276829">
    <property type="component" value="Unassembled WGS sequence"/>
</dbReference>
<organism evidence="1 2">
    <name type="scientific">Pseudomonas savastanoi pv. glycinea</name>
    <name type="common">Pseudomonas syringae pv. glycinea</name>
    <dbReference type="NCBI Taxonomy" id="318"/>
    <lineage>
        <taxon>Bacteria</taxon>
        <taxon>Pseudomonadati</taxon>
        <taxon>Pseudomonadota</taxon>
        <taxon>Gammaproteobacteria</taxon>
        <taxon>Pseudomonadales</taxon>
        <taxon>Pseudomonadaceae</taxon>
        <taxon>Pseudomonas</taxon>
    </lineage>
</organism>
<sequence>MDMAKVFALDQNFFRSGELESLIAADPTAKFVVLDIALLEMAKGDEWMKIMRRSLEILSKRPGRILASISLGEALRYELETLDRAPLNMICKESTRYVRALATELAANDPAAPTIRQFRARLPAVQNDLSHDELDHSKNLKRLQDMTTKVKEFLKPAGMKVVKQPDFPTIERLALVYFIASILAKDELIARGHLPVRVRRFLKGNPLYFRYYLTLVRHGLEWAIKGGIENYTPQKATNDTFDQEYVVAGSFFDDLLSCEKRVIVANQELRFMLSIKNPGGITLPFSRAE</sequence>
<gene>
    <name evidence="1" type="ORF">ALQ73_00193</name>
</gene>